<comment type="caution">
    <text evidence="3">The sequence shown here is derived from an EMBL/GenBank/DDBJ whole genome shotgun (WGS) entry which is preliminary data.</text>
</comment>
<proteinExistence type="predicted"/>
<evidence type="ECO:0000313" key="4">
    <source>
        <dbReference type="Proteomes" id="UP001237448"/>
    </source>
</evidence>
<gene>
    <name evidence="3" type="ORF">J3R73_002011</name>
</gene>
<organism evidence="3 4">
    <name type="scientific">Labrys monachus</name>
    <dbReference type="NCBI Taxonomy" id="217067"/>
    <lineage>
        <taxon>Bacteria</taxon>
        <taxon>Pseudomonadati</taxon>
        <taxon>Pseudomonadota</taxon>
        <taxon>Alphaproteobacteria</taxon>
        <taxon>Hyphomicrobiales</taxon>
        <taxon>Xanthobacteraceae</taxon>
        <taxon>Labrys</taxon>
    </lineage>
</organism>
<keyword evidence="2" id="KW-0812">Transmembrane</keyword>
<keyword evidence="2" id="KW-0472">Membrane</keyword>
<reference evidence="3 4" key="1">
    <citation type="submission" date="2023-07" db="EMBL/GenBank/DDBJ databases">
        <title>Genomic Encyclopedia of Type Strains, Phase IV (KMG-IV): sequencing the most valuable type-strain genomes for metagenomic binning, comparative biology and taxonomic classification.</title>
        <authorList>
            <person name="Goeker M."/>
        </authorList>
    </citation>
    <scope>NUCLEOTIDE SEQUENCE [LARGE SCALE GENOMIC DNA]</scope>
    <source>
        <strain evidence="3 4">DSM 5896</strain>
    </source>
</reference>
<keyword evidence="4" id="KW-1185">Reference proteome</keyword>
<dbReference type="EMBL" id="JAUSVK010000001">
    <property type="protein sequence ID" value="MDQ0392219.1"/>
    <property type="molecule type" value="Genomic_DNA"/>
</dbReference>
<sequence length="296" mass="31224">MMDFSSRKIQAIAAGIALLVIIAGIVIYHARGSRPEATRQGMAGGEVASSSALRPDSPPAGRAAPDGCLGKAIAVKLGAADFRIPGSPALTLVVGAGVDDDIDFSTREGIGKGCSQPVVTAKAIALNFDAMDKNWGVPADWRAGFCGDLSNEAMRFLCLGEDRQAGTPRRLAVATVYDPKDFDGETMFHRPAPQLANFTAWKQEMAKAGTSPPVQPDGAFDVYPGGIWFERDAGKPLLFSCDTDSFPVTGQHYCIGSLDLDGGLRARVEFRTVTGKVGAEAAAAAEHLRTLLAAWR</sequence>
<evidence type="ECO:0000256" key="2">
    <source>
        <dbReference type="SAM" id="Phobius"/>
    </source>
</evidence>
<accession>A0ABU0FDH6</accession>
<name>A0ABU0FDH6_9HYPH</name>
<evidence type="ECO:0000256" key="1">
    <source>
        <dbReference type="SAM" id="MobiDB-lite"/>
    </source>
</evidence>
<keyword evidence="2" id="KW-1133">Transmembrane helix</keyword>
<dbReference type="Proteomes" id="UP001237448">
    <property type="component" value="Unassembled WGS sequence"/>
</dbReference>
<evidence type="ECO:0000313" key="3">
    <source>
        <dbReference type="EMBL" id="MDQ0392219.1"/>
    </source>
</evidence>
<feature type="transmembrane region" description="Helical" evidence="2">
    <location>
        <begin position="12"/>
        <end position="30"/>
    </location>
</feature>
<protein>
    <submittedName>
        <fullName evidence="3">Uncharacterized protein</fullName>
    </submittedName>
</protein>
<feature type="region of interest" description="Disordered" evidence="1">
    <location>
        <begin position="38"/>
        <end position="63"/>
    </location>
</feature>